<comment type="caution">
    <text evidence="1">The sequence shown here is derived from an EMBL/GenBank/DDBJ whole genome shotgun (WGS) entry which is preliminary data.</text>
</comment>
<proteinExistence type="predicted"/>
<dbReference type="OrthoDB" id="8056049at2759"/>
<keyword evidence="2" id="KW-1185">Reference proteome</keyword>
<organism evidence="1 2">
    <name type="scientific">Eumeta variegata</name>
    <name type="common">Bagworm moth</name>
    <name type="synonym">Eumeta japonica</name>
    <dbReference type="NCBI Taxonomy" id="151549"/>
    <lineage>
        <taxon>Eukaryota</taxon>
        <taxon>Metazoa</taxon>
        <taxon>Ecdysozoa</taxon>
        <taxon>Arthropoda</taxon>
        <taxon>Hexapoda</taxon>
        <taxon>Insecta</taxon>
        <taxon>Pterygota</taxon>
        <taxon>Neoptera</taxon>
        <taxon>Endopterygota</taxon>
        <taxon>Lepidoptera</taxon>
        <taxon>Glossata</taxon>
        <taxon>Ditrysia</taxon>
        <taxon>Tineoidea</taxon>
        <taxon>Psychidae</taxon>
        <taxon>Oiketicinae</taxon>
        <taxon>Eumeta</taxon>
    </lineage>
</organism>
<gene>
    <name evidence="1" type="ORF">EVAR_39682_1</name>
</gene>
<protein>
    <recommendedName>
        <fullName evidence="3">Mos1 transposase HTH domain-containing protein</fullName>
    </recommendedName>
</protein>
<evidence type="ECO:0000313" key="1">
    <source>
        <dbReference type="EMBL" id="GBP82993.1"/>
    </source>
</evidence>
<name>A0A4C1Z781_EUMVA</name>
<sequence>MDLMSVRVAQNWFKRFQSSDFDVKDEPRSSRSVTDKVDAILEKVDFYRRAKPSIRSLLPIADEIQVKKKRKMPETDQ</sequence>
<reference evidence="1 2" key="1">
    <citation type="journal article" date="2019" name="Commun. Biol.">
        <title>The bagworm genome reveals a unique fibroin gene that provides high tensile strength.</title>
        <authorList>
            <person name="Kono N."/>
            <person name="Nakamura H."/>
            <person name="Ohtoshi R."/>
            <person name="Tomita M."/>
            <person name="Numata K."/>
            <person name="Arakawa K."/>
        </authorList>
    </citation>
    <scope>NUCLEOTIDE SEQUENCE [LARGE SCALE GENOMIC DNA]</scope>
</reference>
<dbReference type="AlphaFoldDB" id="A0A4C1Z781"/>
<evidence type="ECO:0008006" key="3">
    <source>
        <dbReference type="Google" id="ProtNLM"/>
    </source>
</evidence>
<dbReference type="EMBL" id="BGZK01001597">
    <property type="protein sequence ID" value="GBP82993.1"/>
    <property type="molecule type" value="Genomic_DNA"/>
</dbReference>
<evidence type="ECO:0000313" key="2">
    <source>
        <dbReference type="Proteomes" id="UP000299102"/>
    </source>
</evidence>
<dbReference type="Proteomes" id="UP000299102">
    <property type="component" value="Unassembled WGS sequence"/>
</dbReference>
<accession>A0A4C1Z781</accession>